<organism evidence="1 2">
    <name type="scientific">Tetraparma gracilis</name>
    <dbReference type="NCBI Taxonomy" id="2962635"/>
    <lineage>
        <taxon>Eukaryota</taxon>
        <taxon>Sar</taxon>
        <taxon>Stramenopiles</taxon>
        <taxon>Ochrophyta</taxon>
        <taxon>Bolidophyceae</taxon>
        <taxon>Parmales</taxon>
        <taxon>Triparmaceae</taxon>
        <taxon>Tetraparma</taxon>
    </lineage>
</organism>
<dbReference type="EMBL" id="BRYB01002886">
    <property type="protein sequence ID" value="GMI27054.1"/>
    <property type="molecule type" value="Genomic_DNA"/>
</dbReference>
<reference evidence="1 2" key="1">
    <citation type="journal article" date="2023" name="Commun. Biol.">
        <title>Genome analysis of Parmales, the sister group of diatoms, reveals the evolutionary specialization of diatoms from phago-mixotrophs to photoautotrophs.</title>
        <authorList>
            <person name="Ban H."/>
            <person name="Sato S."/>
            <person name="Yoshikawa S."/>
            <person name="Yamada K."/>
            <person name="Nakamura Y."/>
            <person name="Ichinomiya M."/>
            <person name="Sato N."/>
            <person name="Blanc-Mathieu R."/>
            <person name="Endo H."/>
            <person name="Kuwata A."/>
            <person name="Ogata H."/>
        </authorList>
    </citation>
    <scope>NUCLEOTIDE SEQUENCE [LARGE SCALE GENOMIC DNA]</scope>
</reference>
<gene>
    <name evidence="1" type="ORF">TeGR_g12459</name>
</gene>
<evidence type="ECO:0000313" key="2">
    <source>
        <dbReference type="Proteomes" id="UP001165060"/>
    </source>
</evidence>
<sequence>MKLVLLQVSVLACIYFLVLMARDAYVKAYPWYATASCGVKSSRVSQTAPFSAEDFFAADPPIAAPFVLSDKRDTAARLKKQQEEWDHYETMWRKARESGEVKIKAPPDVWIDLLVKYEWHHEIRHVVDSKDPKVHWHFDRIGPFSTEGGYSWDVVYEPGDDLMNIQDYVPAGSDVSILSGAIYVVDADDKPIEYPPIHLHHAHIYPCSRDECFEKLVPSEDLYSDGKGAAWTDGHTVLFQSHGDTACSEARGGNACFLRSAPEGYGYRIKDYQSLTFDFEVNDVRHAGAKKETWYVQTAVSWTLDKDLPPATFMEFQNPVMLVNSLEQDRQDTYKFRRDKGVAHWFNYTNVDMGNGRILADDLIIHAHQSQLDSWWLFKGSDVYGVLEQFRHDNYPGSSLPLYVPGSRSELTELKERVAGSIKSAAQDGGDAELLCEVPVPSMVCRKNAGLVVTSSMKDIEEMMWDRRVDIRCREGDIRLDEGETLVVVVFNLAEEIGKSVDMTWNNYADKTPDMLADQIMQQHTIFRGDFVRDDAASVPWSTKTADGDIEQGIFAPSVRWKYASWPDGKSVAEFDSLPD</sequence>
<dbReference type="Proteomes" id="UP001165060">
    <property type="component" value="Unassembled WGS sequence"/>
</dbReference>
<proteinExistence type="predicted"/>
<name>A0ABQ6MIG8_9STRA</name>
<accession>A0ABQ6MIG8</accession>
<comment type="caution">
    <text evidence="1">The sequence shown here is derived from an EMBL/GenBank/DDBJ whole genome shotgun (WGS) entry which is preliminary data.</text>
</comment>
<protein>
    <submittedName>
        <fullName evidence="1">Uncharacterized protein</fullName>
    </submittedName>
</protein>
<keyword evidence="2" id="KW-1185">Reference proteome</keyword>
<evidence type="ECO:0000313" key="1">
    <source>
        <dbReference type="EMBL" id="GMI27054.1"/>
    </source>
</evidence>